<feature type="domain" description="Bacteriophage phiJL001 Gp84 C-terminal" evidence="1">
    <location>
        <begin position="194"/>
        <end position="276"/>
    </location>
</feature>
<comment type="caution">
    <text evidence="2">The sequence shown here is derived from an EMBL/GenBank/DDBJ whole genome shotgun (WGS) entry which is preliminary data.</text>
</comment>
<keyword evidence="3" id="KW-1185">Reference proteome</keyword>
<dbReference type="AlphaFoldDB" id="A0A8J3MCN4"/>
<dbReference type="InterPro" id="IPR018964">
    <property type="entry name" value="Phage_phiJL001_Gp84_C"/>
</dbReference>
<gene>
    <name evidence="2" type="ORF">GCM10010961_15670</name>
</gene>
<name>A0A8J3MCN4_9RHOB</name>
<dbReference type="Proteomes" id="UP000611500">
    <property type="component" value="Unassembled WGS sequence"/>
</dbReference>
<dbReference type="InterPro" id="IPR011928">
    <property type="entry name" value="Phage_phiJL001_Gp84"/>
</dbReference>
<reference evidence="2" key="2">
    <citation type="submission" date="2020-09" db="EMBL/GenBank/DDBJ databases">
        <authorList>
            <person name="Sun Q."/>
            <person name="Zhou Y."/>
        </authorList>
    </citation>
    <scope>NUCLEOTIDE SEQUENCE</scope>
    <source>
        <strain evidence="2">CGMCC 1.7081</strain>
    </source>
</reference>
<dbReference type="NCBIfam" id="TIGR02218">
    <property type="entry name" value="phg_TIGR02218"/>
    <property type="match status" value="1"/>
</dbReference>
<organism evidence="2 3">
    <name type="scientific">Pseudodonghicola xiamenensis</name>
    <dbReference type="NCBI Taxonomy" id="337702"/>
    <lineage>
        <taxon>Bacteria</taxon>
        <taxon>Pseudomonadati</taxon>
        <taxon>Pseudomonadota</taxon>
        <taxon>Alphaproteobacteria</taxon>
        <taxon>Rhodobacterales</taxon>
        <taxon>Paracoccaceae</taxon>
        <taxon>Pseudodonghicola</taxon>
    </lineage>
</organism>
<dbReference type="Pfam" id="PF09931">
    <property type="entry name" value="Phage_phiJL001_Gp84_N"/>
    <property type="match status" value="1"/>
</dbReference>
<dbReference type="Pfam" id="PF09356">
    <property type="entry name" value="Phage_BR0599"/>
    <property type="match status" value="1"/>
</dbReference>
<proteinExistence type="predicted"/>
<evidence type="ECO:0000313" key="2">
    <source>
        <dbReference type="EMBL" id="GHG87333.1"/>
    </source>
</evidence>
<evidence type="ECO:0000259" key="1">
    <source>
        <dbReference type="Pfam" id="PF09356"/>
    </source>
</evidence>
<evidence type="ECO:0000313" key="3">
    <source>
        <dbReference type="Proteomes" id="UP000611500"/>
    </source>
</evidence>
<reference evidence="2" key="1">
    <citation type="journal article" date="2014" name="Int. J. Syst. Evol. Microbiol.">
        <title>Complete genome sequence of Corynebacterium casei LMG S-19264T (=DSM 44701T), isolated from a smear-ripened cheese.</title>
        <authorList>
            <consortium name="US DOE Joint Genome Institute (JGI-PGF)"/>
            <person name="Walter F."/>
            <person name="Albersmeier A."/>
            <person name="Kalinowski J."/>
            <person name="Ruckert C."/>
        </authorList>
    </citation>
    <scope>NUCLEOTIDE SEQUENCE</scope>
    <source>
        <strain evidence="2">CGMCC 1.7081</strain>
    </source>
</reference>
<dbReference type="EMBL" id="BNAP01000004">
    <property type="protein sequence ID" value="GHG87333.1"/>
    <property type="molecule type" value="Genomic_DNA"/>
</dbReference>
<protein>
    <recommendedName>
        <fullName evidence="1">Bacteriophage phiJL001 Gp84 C-terminal domain-containing protein</fullName>
    </recommendedName>
</protein>
<sequence length="294" mass="31973">MNMGEAFRVHVAGGVTTLCRCWAVTRKDGVQYGFTDHDRDLGFDDITFRAETGLSAATLQQATGLSVDNTEALGALTDAGLSEAEIEAGRFDGAEVRAWLVNWADVSVRRLQFRGTIGEIQRAGGAFRADLRGLTQALNRPLGRIYQKPCTAVLGDSRCRFNMATAGYAAENVIGKVEEAQVFRWDDLAGFEPGWFARGRLVVISGAGAGLWGLIKRDRSDGDARVIELWEPLRAGIVSGDAVRLEAGCDKQMETCRLKFNNLLNYQGFPDIPGEDWVVAVPKSTKPNTGGSLR</sequence>
<accession>A0A8J3MCN4</accession>